<dbReference type="EMBL" id="PIQC01000003">
    <property type="protein sequence ID" value="RUO71653.1"/>
    <property type="molecule type" value="Genomic_DNA"/>
</dbReference>
<proteinExistence type="predicted"/>
<evidence type="ECO:0000313" key="3">
    <source>
        <dbReference type="Proteomes" id="UP000288058"/>
    </source>
</evidence>
<evidence type="ECO:0000256" key="1">
    <source>
        <dbReference type="SAM" id="Phobius"/>
    </source>
</evidence>
<reference evidence="3" key="1">
    <citation type="journal article" date="2018" name="Front. Microbiol.">
        <title>Genome-Based Analysis Reveals the Taxonomy and Diversity of the Family Idiomarinaceae.</title>
        <authorList>
            <person name="Liu Y."/>
            <person name="Lai Q."/>
            <person name="Shao Z."/>
        </authorList>
    </citation>
    <scope>NUCLEOTIDE SEQUENCE [LARGE SCALE GENOMIC DNA]</scope>
    <source>
        <strain evidence="3">R22</strain>
    </source>
</reference>
<comment type="caution">
    <text evidence="2">The sequence shown here is derived from an EMBL/GenBank/DDBJ whole genome shotgun (WGS) entry which is preliminary data.</text>
</comment>
<feature type="transmembrane region" description="Helical" evidence="1">
    <location>
        <begin position="6"/>
        <end position="27"/>
    </location>
</feature>
<dbReference type="Proteomes" id="UP000288058">
    <property type="component" value="Unassembled WGS sequence"/>
</dbReference>
<gene>
    <name evidence="2" type="ORF">CWI78_03825</name>
</gene>
<dbReference type="RefSeq" id="WP_126780441.1">
    <property type="nucleotide sequence ID" value="NZ_PIQC01000003.1"/>
</dbReference>
<sequence>MIEFISSILAGIVIAGVTAFITVNLSLKRFREERWWERRAAAYENVIEALHHSKAFSGVHMDAELERRKVPEERDKELRAKSAQAHREIDRATDMAGFLLGCEARDRLRKYHQDTSDAGRADSWHEYLQLDWDVTNSCLKDLIEIARKDLKTGAREKA</sequence>
<keyword evidence="3" id="KW-1185">Reference proteome</keyword>
<organism evidence="2 3">
    <name type="scientific">Idiomarina ramblicola</name>
    <dbReference type="NCBI Taxonomy" id="263724"/>
    <lineage>
        <taxon>Bacteria</taxon>
        <taxon>Pseudomonadati</taxon>
        <taxon>Pseudomonadota</taxon>
        <taxon>Gammaproteobacteria</taxon>
        <taxon>Alteromonadales</taxon>
        <taxon>Idiomarinaceae</taxon>
        <taxon>Idiomarina</taxon>
    </lineage>
</organism>
<protein>
    <recommendedName>
        <fullName evidence="4">DUF2489 domain-containing protein</fullName>
    </recommendedName>
</protein>
<keyword evidence="1" id="KW-0472">Membrane</keyword>
<keyword evidence="1" id="KW-0812">Transmembrane</keyword>
<evidence type="ECO:0008006" key="4">
    <source>
        <dbReference type="Google" id="ProtNLM"/>
    </source>
</evidence>
<dbReference type="AlphaFoldDB" id="A0A432Z1D8"/>
<keyword evidence="1" id="KW-1133">Transmembrane helix</keyword>
<evidence type="ECO:0000313" key="2">
    <source>
        <dbReference type="EMBL" id="RUO71653.1"/>
    </source>
</evidence>
<accession>A0A432Z1D8</accession>
<name>A0A432Z1D8_9GAMM</name>